<keyword evidence="3" id="KW-1185">Reference proteome</keyword>
<dbReference type="AlphaFoldDB" id="A0A1U8AH66"/>
<gene>
    <name evidence="4" type="primary">LOC104603978</name>
</gene>
<dbReference type="Proteomes" id="UP000189703">
    <property type="component" value="Unplaced"/>
</dbReference>
<evidence type="ECO:0000313" key="4">
    <source>
        <dbReference type="RefSeq" id="XP_010266474.1"/>
    </source>
</evidence>
<evidence type="ECO:0000256" key="2">
    <source>
        <dbReference type="SAM" id="Phobius"/>
    </source>
</evidence>
<feature type="compositionally biased region" description="Basic and acidic residues" evidence="1">
    <location>
        <begin position="40"/>
        <end position="50"/>
    </location>
</feature>
<organism evidence="3 4">
    <name type="scientific">Nelumbo nucifera</name>
    <name type="common">Sacred lotus</name>
    <dbReference type="NCBI Taxonomy" id="4432"/>
    <lineage>
        <taxon>Eukaryota</taxon>
        <taxon>Viridiplantae</taxon>
        <taxon>Streptophyta</taxon>
        <taxon>Embryophyta</taxon>
        <taxon>Tracheophyta</taxon>
        <taxon>Spermatophyta</taxon>
        <taxon>Magnoliopsida</taxon>
        <taxon>Proteales</taxon>
        <taxon>Nelumbonaceae</taxon>
        <taxon>Nelumbo</taxon>
    </lineage>
</organism>
<feature type="compositionally biased region" description="Basic residues" evidence="1">
    <location>
        <begin position="88"/>
        <end position="109"/>
    </location>
</feature>
<evidence type="ECO:0000313" key="3">
    <source>
        <dbReference type="Proteomes" id="UP000189703"/>
    </source>
</evidence>
<dbReference type="RefSeq" id="XP_010266474.1">
    <property type="nucleotide sequence ID" value="XM_010268172.2"/>
</dbReference>
<dbReference type="PANTHER" id="PTHR34967:SF1">
    <property type="entry name" value="OS02G0257200 PROTEIN"/>
    <property type="match status" value="1"/>
</dbReference>
<feature type="compositionally biased region" description="Low complexity" evidence="1">
    <location>
        <begin position="140"/>
        <end position="151"/>
    </location>
</feature>
<feature type="compositionally biased region" description="Polar residues" evidence="1">
    <location>
        <begin position="1"/>
        <end position="11"/>
    </location>
</feature>
<feature type="transmembrane region" description="Helical" evidence="2">
    <location>
        <begin position="166"/>
        <end position="184"/>
    </location>
</feature>
<dbReference type="KEGG" id="nnu:104603978"/>
<reference evidence="4" key="1">
    <citation type="submission" date="2025-08" db="UniProtKB">
        <authorList>
            <consortium name="RefSeq"/>
        </authorList>
    </citation>
    <scope>IDENTIFICATION</scope>
</reference>
<protein>
    <submittedName>
        <fullName evidence="4">Protein PXR1-like</fullName>
    </submittedName>
</protein>
<keyword evidence="2" id="KW-0472">Membrane</keyword>
<feature type="compositionally biased region" description="Basic and acidic residues" evidence="1">
    <location>
        <begin position="57"/>
        <end position="87"/>
    </location>
</feature>
<evidence type="ECO:0000256" key="1">
    <source>
        <dbReference type="SAM" id="MobiDB-lite"/>
    </source>
</evidence>
<dbReference type="PANTHER" id="PTHR34967">
    <property type="entry name" value="OS02G0257200 PROTEIN"/>
    <property type="match status" value="1"/>
</dbReference>
<feature type="compositionally biased region" description="Basic and acidic residues" evidence="1">
    <location>
        <begin position="14"/>
        <end position="25"/>
    </location>
</feature>
<feature type="region of interest" description="Disordered" evidence="1">
    <location>
        <begin position="1"/>
        <end position="25"/>
    </location>
</feature>
<keyword evidence="2" id="KW-0812">Transmembrane</keyword>
<feature type="region of interest" description="Disordered" evidence="1">
    <location>
        <begin position="40"/>
        <end position="161"/>
    </location>
</feature>
<keyword evidence="2" id="KW-1133">Transmembrane helix</keyword>
<proteinExistence type="predicted"/>
<accession>A0A1U8AH66</accession>
<feature type="region of interest" description="Disordered" evidence="1">
    <location>
        <begin position="218"/>
        <end position="242"/>
    </location>
</feature>
<sequence>MASKPSIQSQEPTDEGRQDAQCTEHEIGNIVTEVATEMLKDLTEHKHERQTSNNSESSKEGKAIIESKNKVKELGKKDVQKEPDIKSHGVKPTKTKHKKGDEKKKKKKKEKGDNTDYSGRAAVEKKKKKKKKKKDDDDNTGYSSSSSSSSSESDDDTKCKNKGKSWLWMGVIGSILLLTGGLVVQQVDKMRFAKLLGGSQAQLNQEKAGQVPLILEEQRRKQSKAKHTDVPSSYRDVQIGPS</sequence>
<dbReference type="GeneID" id="104603978"/>
<name>A0A1U8AH66_NELNU</name>